<reference evidence="1 2" key="1">
    <citation type="submission" date="2020-03" db="EMBL/GenBank/DDBJ databases">
        <title>Sequencing the genomes of 1000 actinobacteria strains.</title>
        <authorList>
            <person name="Klenk H.-P."/>
        </authorList>
    </citation>
    <scope>NUCLEOTIDE SEQUENCE [LARGE SCALE GENOMIC DNA]</scope>
    <source>
        <strain evidence="1 2">DSM 44556</strain>
    </source>
</reference>
<accession>A0A7X5ZGA0</accession>
<proteinExistence type="predicted"/>
<sequence length="294" mass="32304">MIGINQSNLVQLTQPDLDRVCARIAEYGFTSVRFAVDWGILANFFGKVNYAPVQRAADALSKAGLTALPVLGIHYPRTKTPDSFAAFTQRVVGIFGAPYYEVWNEPNLWTFGIGTPADYLKYLRAAAKPIRDSGAKVISAGLAAYPDRKKLWLRNYSPVTWLAGLYAAGEAETRDYDLFGYHPYALTVDEKFSDPSKAPYGITVIQELDALRAQHGDTRPYAFTEIGFDTGRVGVPNAAKWLPSQSADMGAHTDHQWLFCWRDTIGDGGNFGLVDAADKPKAALFDAVKPLLGE</sequence>
<dbReference type="InterPro" id="IPR017853">
    <property type="entry name" value="GH"/>
</dbReference>
<dbReference type="Proteomes" id="UP000547444">
    <property type="component" value="Unassembled WGS sequence"/>
</dbReference>
<gene>
    <name evidence="1" type="ORF">FHU31_005946</name>
</gene>
<evidence type="ECO:0000313" key="1">
    <source>
        <dbReference type="EMBL" id="NIH98922.1"/>
    </source>
</evidence>
<comment type="caution">
    <text evidence="1">The sequence shown here is derived from an EMBL/GenBank/DDBJ whole genome shotgun (WGS) entry which is preliminary data.</text>
</comment>
<dbReference type="AlphaFoldDB" id="A0A7X5ZGA0"/>
<dbReference type="GO" id="GO:0004553">
    <property type="term" value="F:hydrolase activity, hydrolyzing O-glycosyl compounds"/>
    <property type="evidence" value="ECO:0007669"/>
    <property type="project" value="TreeGrafter"/>
</dbReference>
<dbReference type="SUPFAM" id="SSF51445">
    <property type="entry name" value="(Trans)glycosidases"/>
    <property type="match status" value="1"/>
</dbReference>
<keyword evidence="2" id="KW-1185">Reference proteome</keyword>
<protein>
    <recommendedName>
        <fullName evidence="3">Cellulase (Glycosyl hydrolase family 5)</fullName>
    </recommendedName>
</protein>
<dbReference type="RefSeq" id="WP_167164625.1">
    <property type="nucleotide sequence ID" value="NZ_JAANOW010000005.1"/>
</dbReference>
<dbReference type="PANTHER" id="PTHR12631">
    <property type="entry name" value="ALPHA-L-IDURONIDASE"/>
    <property type="match status" value="1"/>
</dbReference>
<evidence type="ECO:0000313" key="2">
    <source>
        <dbReference type="Proteomes" id="UP000547444"/>
    </source>
</evidence>
<dbReference type="EMBL" id="JAANOW010000005">
    <property type="protein sequence ID" value="NIH98922.1"/>
    <property type="molecule type" value="Genomic_DNA"/>
</dbReference>
<dbReference type="InterPro" id="IPR051923">
    <property type="entry name" value="Glycosyl_Hydrolase_39"/>
</dbReference>
<name>A0A7X5ZGA0_9MYCO</name>
<evidence type="ECO:0008006" key="3">
    <source>
        <dbReference type="Google" id="ProtNLM"/>
    </source>
</evidence>
<dbReference type="Gene3D" id="3.20.20.80">
    <property type="entry name" value="Glycosidases"/>
    <property type="match status" value="1"/>
</dbReference>
<organism evidence="1 2">
    <name type="scientific">Mycolicibacterium fluoranthenivorans</name>
    <dbReference type="NCBI Taxonomy" id="258505"/>
    <lineage>
        <taxon>Bacteria</taxon>
        <taxon>Bacillati</taxon>
        <taxon>Actinomycetota</taxon>
        <taxon>Actinomycetes</taxon>
        <taxon>Mycobacteriales</taxon>
        <taxon>Mycobacteriaceae</taxon>
        <taxon>Mycolicibacterium</taxon>
    </lineage>
</organism>
<dbReference type="PANTHER" id="PTHR12631:SF10">
    <property type="entry name" value="BETA-XYLOSIDASE-LIKE PROTEIN-RELATED"/>
    <property type="match status" value="1"/>
</dbReference>